<keyword evidence="3" id="KW-1185">Reference proteome</keyword>
<name>A0A834I0X8_RHYFE</name>
<dbReference type="EMBL" id="JAACXV010014136">
    <property type="protein sequence ID" value="KAF7270111.1"/>
    <property type="molecule type" value="Genomic_DNA"/>
</dbReference>
<proteinExistence type="predicted"/>
<evidence type="ECO:0000313" key="2">
    <source>
        <dbReference type="EMBL" id="KAF7270111.1"/>
    </source>
</evidence>
<dbReference type="AlphaFoldDB" id="A0A834I0X8"/>
<evidence type="ECO:0000313" key="3">
    <source>
        <dbReference type="Proteomes" id="UP000625711"/>
    </source>
</evidence>
<reference evidence="2" key="1">
    <citation type="submission" date="2020-08" db="EMBL/GenBank/DDBJ databases">
        <title>Genome sequencing and assembly of the red palm weevil Rhynchophorus ferrugineus.</title>
        <authorList>
            <person name="Dias G.B."/>
            <person name="Bergman C.M."/>
            <person name="Manee M."/>
        </authorList>
    </citation>
    <scope>NUCLEOTIDE SEQUENCE</scope>
    <source>
        <strain evidence="2">AA-2017</strain>
        <tissue evidence="2">Whole larva</tissue>
    </source>
</reference>
<evidence type="ECO:0000256" key="1">
    <source>
        <dbReference type="SAM" id="MobiDB-lite"/>
    </source>
</evidence>
<feature type="region of interest" description="Disordered" evidence="1">
    <location>
        <begin position="1"/>
        <end position="34"/>
    </location>
</feature>
<comment type="caution">
    <text evidence="2">The sequence shown here is derived from an EMBL/GenBank/DDBJ whole genome shotgun (WGS) entry which is preliminary data.</text>
</comment>
<gene>
    <name evidence="2" type="ORF">GWI33_016911</name>
</gene>
<accession>A0A834I0X8</accession>
<sequence length="120" mass="14190">MTLRNTMPLPPLENGNLSGRSRKRRRGERGTDWGGVAREEDRVLFATVVDTARAEIKNRQERPKQHQQDSFRRFLLYRSRDRYTGFFVKPLYPRRNITPLMPTGSHRVKLKFSRSAFKNN</sequence>
<protein>
    <submittedName>
        <fullName evidence="2">Uncharacterized protein</fullName>
    </submittedName>
</protein>
<organism evidence="2 3">
    <name type="scientific">Rhynchophorus ferrugineus</name>
    <name type="common">Red palm weevil</name>
    <name type="synonym">Curculio ferrugineus</name>
    <dbReference type="NCBI Taxonomy" id="354439"/>
    <lineage>
        <taxon>Eukaryota</taxon>
        <taxon>Metazoa</taxon>
        <taxon>Ecdysozoa</taxon>
        <taxon>Arthropoda</taxon>
        <taxon>Hexapoda</taxon>
        <taxon>Insecta</taxon>
        <taxon>Pterygota</taxon>
        <taxon>Neoptera</taxon>
        <taxon>Endopterygota</taxon>
        <taxon>Coleoptera</taxon>
        <taxon>Polyphaga</taxon>
        <taxon>Cucujiformia</taxon>
        <taxon>Curculionidae</taxon>
        <taxon>Dryophthorinae</taxon>
        <taxon>Rhynchophorus</taxon>
    </lineage>
</organism>
<dbReference type="Proteomes" id="UP000625711">
    <property type="component" value="Unassembled WGS sequence"/>
</dbReference>